<dbReference type="Proteomes" id="UP001241758">
    <property type="component" value="Unassembled WGS sequence"/>
</dbReference>
<gene>
    <name evidence="2" type="ORF">QLQ12_08660</name>
</gene>
<dbReference type="EMBL" id="JASCTH010000004">
    <property type="protein sequence ID" value="MDI6098671.1"/>
    <property type="molecule type" value="Genomic_DNA"/>
</dbReference>
<sequence>MRSGESGGEYVEIARLPDGGAAMRNSTDPATILFFTRAEWEAFTGGVHDGEFDL</sequence>
<feature type="domain" description="DUF397" evidence="1">
    <location>
        <begin position="2"/>
        <end position="47"/>
    </location>
</feature>
<evidence type="ECO:0000313" key="2">
    <source>
        <dbReference type="EMBL" id="MDI6098671.1"/>
    </source>
</evidence>
<proteinExistence type="predicted"/>
<evidence type="ECO:0000313" key="3">
    <source>
        <dbReference type="Proteomes" id="UP001241758"/>
    </source>
</evidence>
<keyword evidence="3" id="KW-1185">Reference proteome</keyword>
<organism evidence="2 3">
    <name type="scientific">Actinoplanes sandaracinus</name>
    <dbReference type="NCBI Taxonomy" id="3045177"/>
    <lineage>
        <taxon>Bacteria</taxon>
        <taxon>Bacillati</taxon>
        <taxon>Actinomycetota</taxon>
        <taxon>Actinomycetes</taxon>
        <taxon>Micromonosporales</taxon>
        <taxon>Micromonosporaceae</taxon>
        <taxon>Actinoplanes</taxon>
    </lineage>
</organism>
<comment type="caution">
    <text evidence="2">The sequence shown here is derived from an EMBL/GenBank/DDBJ whole genome shotgun (WGS) entry which is preliminary data.</text>
</comment>
<reference evidence="2 3" key="1">
    <citation type="submission" date="2023-05" db="EMBL/GenBank/DDBJ databases">
        <title>Actinoplanes sp. NEAU-A12 genome sequencing.</title>
        <authorList>
            <person name="Wang Z.-S."/>
        </authorList>
    </citation>
    <scope>NUCLEOTIDE SEQUENCE [LARGE SCALE GENOMIC DNA]</scope>
    <source>
        <strain evidence="2 3">NEAU-A12</strain>
    </source>
</reference>
<evidence type="ECO:0000259" key="1">
    <source>
        <dbReference type="Pfam" id="PF04149"/>
    </source>
</evidence>
<name>A0ABT6WG13_9ACTN</name>
<protein>
    <submittedName>
        <fullName evidence="2">DUF397 domain-containing protein</fullName>
    </submittedName>
</protein>
<dbReference type="InterPro" id="IPR007278">
    <property type="entry name" value="DUF397"/>
</dbReference>
<accession>A0ABT6WG13</accession>
<dbReference type="Pfam" id="PF04149">
    <property type="entry name" value="DUF397"/>
    <property type="match status" value="1"/>
</dbReference>